<accession>A0ABS2DT24</accession>
<dbReference type="InterPro" id="IPR001670">
    <property type="entry name" value="ADH_Fe/GldA"/>
</dbReference>
<reference evidence="4 5" key="1">
    <citation type="journal article" date="2021" name="Sci. Rep.">
        <title>The distribution of antibiotic resistance genes in chicken gut microbiota commensals.</title>
        <authorList>
            <person name="Juricova H."/>
            <person name="Matiasovicova J."/>
            <person name="Kubasova T."/>
            <person name="Cejkova D."/>
            <person name="Rychlik I."/>
        </authorList>
    </citation>
    <scope>NUCLEOTIDE SEQUENCE [LARGE SCALE GENOMIC DNA]</scope>
    <source>
        <strain evidence="4 5">An829</strain>
    </source>
</reference>
<proteinExistence type="predicted"/>
<feature type="domain" description="Alcohol dehydrogenase iron-type/glycerol dehydrogenase GldA" evidence="2">
    <location>
        <begin position="8"/>
        <end position="182"/>
    </location>
</feature>
<evidence type="ECO:0000259" key="2">
    <source>
        <dbReference type="Pfam" id="PF00465"/>
    </source>
</evidence>
<dbReference type="PANTHER" id="PTHR11496">
    <property type="entry name" value="ALCOHOL DEHYDROGENASE"/>
    <property type="match status" value="1"/>
</dbReference>
<dbReference type="RefSeq" id="WP_205103354.1">
    <property type="nucleotide sequence ID" value="NZ_JACJJC010000012.1"/>
</dbReference>
<dbReference type="InterPro" id="IPR039697">
    <property type="entry name" value="Alcohol_dehydrogenase_Fe"/>
</dbReference>
<evidence type="ECO:0000313" key="5">
    <source>
        <dbReference type="Proteomes" id="UP000715095"/>
    </source>
</evidence>
<keyword evidence="5" id="KW-1185">Reference proteome</keyword>
<dbReference type="InterPro" id="IPR056798">
    <property type="entry name" value="ADH_Fe_C"/>
</dbReference>
<name>A0ABS2DT24_9BURK</name>
<dbReference type="Gene3D" id="3.40.50.1970">
    <property type="match status" value="1"/>
</dbReference>
<evidence type="ECO:0000259" key="3">
    <source>
        <dbReference type="Pfam" id="PF25137"/>
    </source>
</evidence>
<organism evidence="4 5">
    <name type="scientific">Sutterella massiliensis</name>
    <dbReference type="NCBI Taxonomy" id="1816689"/>
    <lineage>
        <taxon>Bacteria</taxon>
        <taxon>Pseudomonadati</taxon>
        <taxon>Pseudomonadota</taxon>
        <taxon>Betaproteobacteria</taxon>
        <taxon>Burkholderiales</taxon>
        <taxon>Sutterellaceae</taxon>
        <taxon>Sutterella</taxon>
    </lineage>
</organism>
<keyword evidence="1" id="KW-0560">Oxidoreductase</keyword>
<feature type="domain" description="Fe-containing alcohol dehydrogenase-like C-terminal" evidence="3">
    <location>
        <begin position="193"/>
        <end position="389"/>
    </location>
</feature>
<dbReference type="EMBL" id="JACJJC010000012">
    <property type="protein sequence ID" value="MBM6704480.1"/>
    <property type="molecule type" value="Genomic_DNA"/>
</dbReference>
<evidence type="ECO:0000256" key="1">
    <source>
        <dbReference type="ARBA" id="ARBA00023002"/>
    </source>
</evidence>
<gene>
    <name evidence="4" type="ORF">H6A60_08300</name>
</gene>
<protein>
    <submittedName>
        <fullName evidence="4">Iron-containing alcohol dehydrogenase</fullName>
    </submittedName>
</protein>
<evidence type="ECO:0000313" key="4">
    <source>
        <dbReference type="EMBL" id="MBM6704480.1"/>
    </source>
</evidence>
<dbReference type="Proteomes" id="UP000715095">
    <property type="component" value="Unassembled WGS sequence"/>
</dbReference>
<dbReference type="PANTHER" id="PTHR11496:SF104">
    <property type="entry name" value="3-DEOXY-ALPHA-D-MANNO-OCTULOSONATE 8-OXIDASE"/>
    <property type="match status" value="1"/>
</dbReference>
<dbReference type="Pfam" id="PF00465">
    <property type="entry name" value="Fe-ADH"/>
    <property type="match status" value="1"/>
</dbReference>
<dbReference type="SUPFAM" id="SSF56796">
    <property type="entry name" value="Dehydroquinate synthase-like"/>
    <property type="match status" value="1"/>
</dbReference>
<dbReference type="CDD" id="cd08185">
    <property type="entry name" value="Fe-ADH-like"/>
    <property type="match status" value="1"/>
</dbReference>
<dbReference type="Gene3D" id="1.20.1090.10">
    <property type="entry name" value="Dehydroquinate synthase-like - alpha domain"/>
    <property type="match status" value="1"/>
</dbReference>
<sequence length="390" mass="41886">MKFIQFSPVKLLFGPGMLDKLRDEPLPGRKALLLTSRGTSVVKNGSLARVEAALDAQGIAYVHEATVEPNPLTTTVMAAGARVRAEGCDFIVALGGGSVMDAAKAIAIVSTNEGHIWDYVQQGRGGRKPIANDPLPIVAISTTAGTGSEVDGGGVITNPETREKIGVNGHIGLFPKLAIVDPELMLTVPPHLTAYQGFDALFHAIEGYVTKRPTYLSDMYALESVRHIAAGLARAVKDGNDLEAREHVAFANTLSGYVMTMTRLTSQHPMEHALSAFHQELPHGAGLIMLSLAYFGHMIKTGARTARFVELARALGKRDAVHPEDFLRALHELQIACGVDNLKMSDWGVTFEEIPALAANARDAGAALFEQDPVALTFEDTVSIYQAAWR</sequence>
<comment type="caution">
    <text evidence="4">The sequence shown here is derived from an EMBL/GenBank/DDBJ whole genome shotgun (WGS) entry which is preliminary data.</text>
</comment>
<dbReference type="Pfam" id="PF25137">
    <property type="entry name" value="ADH_Fe_C"/>
    <property type="match status" value="1"/>
</dbReference>